<accession>A0ACC0XVW1</accession>
<dbReference type="EMBL" id="CM047745">
    <property type="protein sequence ID" value="KAJ0024841.1"/>
    <property type="molecule type" value="Genomic_DNA"/>
</dbReference>
<reference evidence="2" key="1">
    <citation type="journal article" date="2023" name="G3 (Bethesda)">
        <title>Genome assembly and association tests identify interacting loci associated with vigor, precocity, and sex in interspecific pistachio rootstocks.</title>
        <authorList>
            <person name="Palmer W."/>
            <person name="Jacygrad E."/>
            <person name="Sagayaradj S."/>
            <person name="Cavanaugh K."/>
            <person name="Han R."/>
            <person name="Bertier L."/>
            <person name="Beede B."/>
            <person name="Kafkas S."/>
            <person name="Golino D."/>
            <person name="Preece J."/>
            <person name="Michelmore R."/>
        </authorList>
    </citation>
    <scope>NUCLEOTIDE SEQUENCE [LARGE SCALE GENOMIC DNA]</scope>
</reference>
<evidence type="ECO:0000313" key="2">
    <source>
        <dbReference type="Proteomes" id="UP001163603"/>
    </source>
</evidence>
<sequence>MKSLLCGLRPAYDSDIDEFIRASNNLSSNTSLEVLDPDELTVTSTVIKRSRDYCPDQQPYPKRLK</sequence>
<comment type="caution">
    <text evidence="1">The sequence shown here is derived from an EMBL/GenBank/DDBJ whole genome shotgun (WGS) entry which is preliminary data.</text>
</comment>
<dbReference type="Proteomes" id="UP001163603">
    <property type="component" value="Chromosome 10"/>
</dbReference>
<proteinExistence type="predicted"/>
<name>A0ACC0XVW1_9ROSI</name>
<keyword evidence="2" id="KW-1185">Reference proteome</keyword>
<organism evidence="1 2">
    <name type="scientific">Pistacia integerrima</name>
    <dbReference type="NCBI Taxonomy" id="434235"/>
    <lineage>
        <taxon>Eukaryota</taxon>
        <taxon>Viridiplantae</taxon>
        <taxon>Streptophyta</taxon>
        <taxon>Embryophyta</taxon>
        <taxon>Tracheophyta</taxon>
        <taxon>Spermatophyta</taxon>
        <taxon>Magnoliopsida</taxon>
        <taxon>eudicotyledons</taxon>
        <taxon>Gunneridae</taxon>
        <taxon>Pentapetalae</taxon>
        <taxon>rosids</taxon>
        <taxon>malvids</taxon>
        <taxon>Sapindales</taxon>
        <taxon>Anacardiaceae</taxon>
        <taxon>Pistacia</taxon>
    </lineage>
</organism>
<evidence type="ECO:0000313" key="1">
    <source>
        <dbReference type="EMBL" id="KAJ0024841.1"/>
    </source>
</evidence>
<protein>
    <submittedName>
        <fullName evidence="1">Uncharacterized protein</fullName>
    </submittedName>
</protein>
<gene>
    <name evidence="1" type="ORF">Pint_07173</name>
</gene>